<evidence type="ECO:0000256" key="4">
    <source>
        <dbReference type="ARBA" id="ARBA00022737"/>
    </source>
</evidence>
<dbReference type="GO" id="GO:0000433">
    <property type="term" value="P:carbon catabolite repression of transcription from RNA polymerase II promoter by glucose"/>
    <property type="evidence" value="ECO:0007669"/>
    <property type="project" value="TreeGrafter"/>
</dbReference>
<evidence type="ECO:0000256" key="10">
    <source>
        <dbReference type="ARBA" id="ARBA00023242"/>
    </source>
</evidence>
<evidence type="ECO:0000256" key="2">
    <source>
        <dbReference type="ARBA" id="ARBA00022491"/>
    </source>
</evidence>
<feature type="compositionally biased region" description="Basic and acidic residues" evidence="13">
    <location>
        <begin position="56"/>
        <end position="68"/>
    </location>
</feature>
<sequence length="422" mass="46632">MQRASSATNIASLLQQHQMPPMQTQQQQQRPASFHEREVDHGGPDRSMHRPMGSVHDMHQQETKDLPRPYKCPMCEKAFHRLEHQTRHIRTHTGEKPHACTFQGCTKKFSRSDELTRHSRIHMNPNGRRGHKSASSLHRTNMVDNHHSSNLMPPPNAKIIPKSAPTSTIGSPNVSPPNSYLAPLQGYRSHPSSTYDFSILARTATQQLERERNPTYGSSNSLNAYSYQQKRAAPYPSGLSSQPMSRSHSYERDSEDPYLAHRAVKRSRPGSPVSTAPSSPTFSHDSCSPTPEHTPLATPHHSPRLYPRDYSMGNNDYQLPSIRNLTLAPPSVRVSPHHEPHHGARLPPMEIADPFFGSNGNTSTPPNGSSGLSHIFARPDPFGRKLPPPIPNVRPGGPFVIGSSASNSAANSIAGGDLSDRL</sequence>
<keyword evidence="9" id="KW-0804">Transcription</keyword>
<dbReference type="InterPro" id="IPR036236">
    <property type="entry name" value="Znf_C2H2_sf"/>
</dbReference>
<accession>A0A3N4ITC4</accession>
<evidence type="ECO:0000313" key="16">
    <source>
        <dbReference type="Proteomes" id="UP000275078"/>
    </source>
</evidence>
<evidence type="ECO:0000256" key="7">
    <source>
        <dbReference type="ARBA" id="ARBA00023015"/>
    </source>
</evidence>
<keyword evidence="3" id="KW-0479">Metal-binding</keyword>
<organism evidence="15 16">
    <name type="scientific">Ascobolus immersus RN42</name>
    <dbReference type="NCBI Taxonomy" id="1160509"/>
    <lineage>
        <taxon>Eukaryota</taxon>
        <taxon>Fungi</taxon>
        <taxon>Dikarya</taxon>
        <taxon>Ascomycota</taxon>
        <taxon>Pezizomycotina</taxon>
        <taxon>Pezizomycetes</taxon>
        <taxon>Pezizales</taxon>
        <taxon>Ascobolaceae</taxon>
        <taxon>Ascobolus</taxon>
    </lineage>
</organism>
<dbReference type="Pfam" id="PF00096">
    <property type="entry name" value="zf-C2H2"/>
    <property type="match status" value="2"/>
</dbReference>
<feature type="domain" description="C2H2-type" evidence="14">
    <location>
        <begin position="70"/>
        <end position="97"/>
    </location>
</feature>
<feature type="compositionally biased region" description="Polar residues" evidence="13">
    <location>
        <begin position="238"/>
        <end position="247"/>
    </location>
</feature>
<dbReference type="AlphaFoldDB" id="A0A3N4ITC4"/>
<dbReference type="PANTHER" id="PTHR47428">
    <property type="entry name" value="REGULATORY PROTEIN MIG1-RELATED"/>
    <property type="match status" value="1"/>
</dbReference>
<dbReference type="GO" id="GO:0005737">
    <property type="term" value="C:cytoplasm"/>
    <property type="evidence" value="ECO:0007669"/>
    <property type="project" value="TreeGrafter"/>
</dbReference>
<evidence type="ECO:0000259" key="14">
    <source>
        <dbReference type="PROSITE" id="PS50157"/>
    </source>
</evidence>
<dbReference type="InterPro" id="IPR013087">
    <property type="entry name" value="Znf_C2H2_type"/>
</dbReference>
<keyword evidence="5 12" id="KW-0863">Zinc-finger</keyword>
<dbReference type="FunFam" id="3.30.160.60:FF:000152">
    <property type="entry name" value="DNA-binding protein creA"/>
    <property type="match status" value="1"/>
</dbReference>
<evidence type="ECO:0000313" key="15">
    <source>
        <dbReference type="EMBL" id="RPA87511.1"/>
    </source>
</evidence>
<reference evidence="15 16" key="1">
    <citation type="journal article" date="2018" name="Nat. Ecol. Evol.">
        <title>Pezizomycetes genomes reveal the molecular basis of ectomycorrhizal truffle lifestyle.</title>
        <authorList>
            <person name="Murat C."/>
            <person name="Payen T."/>
            <person name="Noel B."/>
            <person name="Kuo A."/>
            <person name="Morin E."/>
            <person name="Chen J."/>
            <person name="Kohler A."/>
            <person name="Krizsan K."/>
            <person name="Balestrini R."/>
            <person name="Da Silva C."/>
            <person name="Montanini B."/>
            <person name="Hainaut M."/>
            <person name="Levati E."/>
            <person name="Barry K.W."/>
            <person name="Belfiori B."/>
            <person name="Cichocki N."/>
            <person name="Clum A."/>
            <person name="Dockter R.B."/>
            <person name="Fauchery L."/>
            <person name="Guy J."/>
            <person name="Iotti M."/>
            <person name="Le Tacon F."/>
            <person name="Lindquist E.A."/>
            <person name="Lipzen A."/>
            <person name="Malagnac F."/>
            <person name="Mello A."/>
            <person name="Molinier V."/>
            <person name="Miyauchi S."/>
            <person name="Poulain J."/>
            <person name="Riccioni C."/>
            <person name="Rubini A."/>
            <person name="Sitrit Y."/>
            <person name="Splivallo R."/>
            <person name="Traeger S."/>
            <person name="Wang M."/>
            <person name="Zifcakova L."/>
            <person name="Wipf D."/>
            <person name="Zambonelli A."/>
            <person name="Paolocci F."/>
            <person name="Nowrousian M."/>
            <person name="Ottonello S."/>
            <person name="Baldrian P."/>
            <person name="Spatafora J.W."/>
            <person name="Henrissat B."/>
            <person name="Nagy L.G."/>
            <person name="Aury J.M."/>
            <person name="Wincker P."/>
            <person name="Grigoriev I.V."/>
            <person name="Bonfante P."/>
            <person name="Martin F.M."/>
        </authorList>
    </citation>
    <scope>NUCLEOTIDE SEQUENCE [LARGE SCALE GENOMIC DNA]</scope>
    <source>
        <strain evidence="15 16">RN42</strain>
    </source>
</reference>
<dbReference type="STRING" id="1160509.A0A3N4ITC4"/>
<keyword evidence="7" id="KW-0805">Transcription regulation</keyword>
<dbReference type="InterPro" id="IPR051007">
    <property type="entry name" value="creA/MIG_C2H2-ZnF"/>
</dbReference>
<dbReference type="EMBL" id="ML119646">
    <property type="protein sequence ID" value="RPA87511.1"/>
    <property type="molecule type" value="Genomic_DNA"/>
</dbReference>
<feature type="compositionally biased region" description="Low complexity" evidence="13">
    <location>
        <begin position="18"/>
        <end position="29"/>
    </location>
</feature>
<gene>
    <name evidence="15" type="ORF">BJ508DRAFT_300772</name>
</gene>
<evidence type="ECO:0000256" key="9">
    <source>
        <dbReference type="ARBA" id="ARBA00023163"/>
    </source>
</evidence>
<feature type="region of interest" description="Disordered" evidence="13">
    <location>
        <begin position="18"/>
        <end position="69"/>
    </location>
</feature>
<keyword evidence="2" id="KW-0678">Repressor</keyword>
<feature type="compositionally biased region" description="Basic and acidic residues" evidence="13">
    <location>
        <begin position="33"/>
        <end position="48"/>
    </location>
</feature>
<evidence type="ECO:0000256" key="3">
    <source>
        <dbReference type="ARBA" id="ARBA00022723"/>
    </source>
</evidence>
<dbReference type="SMART" id="SM00355">
    <property type="entry name" value="ZnF_C2H2"/>
    <property type="match status" value="2"/>
</dbReference>
<feature type="region of interest" description="Disordered" evidence="13">
    <location>
        <begin position="231"/>
        <end position="317"/>
    </location>
</feature>
<dbReference type="GO" id="GO:0043609">
    <property type="term" value="P:regulation of carbon utilization"/>
    <property type="evidence" value="ECO:0007669"/>
    <property type="project" value="UniProtKB-ARBA"/>
</dbReference>
<dbReference type="PROSITE" id="PS50157">
    <property type="entry name" value="ZINC_FINGER_C2H2_2"/>
    <property type="match status" value="2"/>
</dbReference>
<evidence type="ECO:0000256" key="8">
    <source>
        <dbReference type="ARBA" id="ARBA00023125"/>
    </source>
</evidence>
<dbReference type="GO" id="GO:0008270">
    <property type="term" value="F:zinc ion binding"/>
    <property type="evidence" value="ECO:0007669"/>
    <property type="project" value="UniProtKB-KW"/>
</dbReference>
<keyword evidence="4" id="KW-0677">Repeat</keyword>
<dbReference type="SUPFAM" id="SSF57667">
    <property type="entry name" value="beta-beta-alpha zinc fingers"/>
    <property type="match status" value="1"/>
</dbReference>
<dbReference type="FunFam" id="3.30.160.60:FF:000089">
    <property type="entry name" value="DNA-binding protein creA"/>
    <property type="match status" value="1"/>
</dbReference>
<dbReference type="Proteomes" id="UP000275078">
    <property type="component" value="Unassembled WGS sequence"/>
</dbReference>
<dbReference type="OrthoDB" id="654211at2759"/>
<dbReference type="PANTHER" id="PTHR47428:SF1">
    <property type="entry name" value="REGULATORY PROTEIN MIG1-RELATED"/>
    <property type="match status" value="1"/>
</dbReference>
<feature type="compositionally biased region" description="Polar residues" evidence="13">
    <location>
        <begin position="272"/>
        <end position="291"/>
    </location>
</feature>
<dbReference type="GO" id="GO:0000978">
    <property type="term" value="F:RNA polymerase II cis-regulatory region sequence-specific DNA binding"/>
    <property type="evidence" value="ECO:0007669"/>
    <property type="project" value="TreeGrafter"/>
</dbReference>
<protein>
    <recommendedName>
        <fullName evidence="14">C2H2-type domain-containing protein</fullName>
    </recommendedName>
</protein>
<feature type="region of interest" description="Disordered" evidence="13">
    <location>
        <begin position="143"/>
        <end position="177"/>
    </location>
</feature>
<evidence type="ECO:0000256" key="1">
    <source>
        <dbReference type="ARBA" id="ARBA00004123"/>
    </source>
</evidence>
<proteinExistence type="inferred from homology"/>
<comment type="subcellular location">
    <subcellularLocation>
        <location evidence="1">Nucleus</location>
    </subcellularLocation>
</comment>
<comment type="similarity">
    <text evidence="11">Belongs to the creA/MIG C2H2-type zinc-finger protein family.</text>
</comment>
<evidence type="ECO:0000256" key="5">
    <source>
        <dbReference type="ARBA" id="ARBA00022771"/>
    </source>
</evidence>
<dbReference type="PROSITE" id="PS00028">
    <property type="entry name" value="ZINC_FINGER_C2H2_1"/>
    <property type="match status" value="2"/>
</dbReference>
<dbReference type="Gene3D" id="3.30.160.60">
    <property type="entry name" value="Classic Zinc Finger"/>
    <property type="match status" value="2"/>
</dbReference>
<keyword evidence="10" id="KW-0539">Nucleus</keyword>
<feature type="compositionally biased region" description="Polar residues" evidence="13">
    <location>
        <begin position="164"/>
        <end position="177"/>
    </location>
</feature>
<dbReference type="GO" id="GO:0005634">
    <property type="term" value="C:nucleus"/>
    <property type="evidence" value="ECO:0007669"/>
    <property type="project" value="UniProtKB-SubCell"/>
</dbReference>
<evidence type="ECO:0000256" key="11">
    <source>
        <dbReference type="ARBA" id="ARBA00038023"/>
    </source>
</evidence>
<feature type="compositionally biased region" description="Low complexity" evidence="13">
    <location>
        <begin position="393"/>
        <end position="416"/>
    </location>
</feature>
<evidence type="ECO:0000256" key="12">
    <source>
        <dbReference type="PROSITE-ProRule" id="PRU00042"/>
    </source>
</evidence>
<feature type="compositionally biased region" description="Polar residues" evidence="13">
    <location>
        <begin position="358"/>
        <end position="372"/>
    </location>
</feature>
<evidence type="ECO:0000256" key="6">
    <source>
        <dbReference type="ARBA" id="ARBA00022833"/>
    </source>
</evidence>
<feature type="domain" description="C2H2-type" evidence="14">
    <location>
        <begin position="98"/>
        <end position="127"/>
    </location>
</feature>
<keyword evidence="6" id="KW-0862">Zinc</keyword>
<keyword evidence="16" id="KW-1185">Reference proteome</keyword>
<keyword evidence="8" id="KW-0238">DNA-binding</keyword>
<name>A0A3N4ITC4_ASCIM</name>
<feature type="region of interest" description="Disordered" evidence="13">
    <location>
        <begin position="330"/>
        <end position="422"/>
    </location>
</feature>
<evidence type="ECO:0000256" key="13">
    <source>
        <dbReference type="SAM" id="MobiDB-lite"/>
    </source>
</evidence>